<evidence type="ECO:0000256" key="2">
    <source>
        <dbReference type="ARBA" id="ARBA00010790"/>
    </source>
</evidence>
<evidence type="ECO:0000313" key="8">
    <source>
        <dbReference type="EMBL" id="SMP34309.1"/>
    </source>
</evidence>
<feature type="domain" description="Glucose-methanol-choline oxidoreductase N-terminal" evidence="6">
    <location>
        <begin position="225"/>
        <end position="365"/>
    </location>
</feature>
<proteinExistence type="inferred from homology"/>
<evidence type="ECO:0000259" key="6">
    <source>
        <dbReference type="Pfam" id="PF00732"/>
    </source>
</evidence>
<name>A0ABY1PJT5_9RHOB</name>
<comment type="caution">
    <text evidence="8">The sequence shown here is derived from an EMBL/GenBank/DDBJ whole genome shotgun (WGS) entry which is preliminary data.</text>
</comment>
<dbReference type="InterPro" id="IPR051473">
    <property type="entry name" value="P2Ox-like"/>
</dbReference>
<evidence type="ECO:0000313" key="9">
    <source>
        <dbReference type="Proteomes" id="UP001157961"/>
    </source>
</evidence>
<accession>A0ABY1PJT5</accession>
<dbReference type="Proteomes" id="UP001157961">
    <property type="component" value="Unassembled WGS sequence"/>
</dbReference>
<feature type="domain" description="Glucose-methanol-choline oxidoreductase C-terminal" evidence="7">
    <location>
        <begin position="469"/>
        <end position="605"/>
    </location>
</feature>
<evidence type="ECO:0000259" key="7">
    <source>
        <dbReference type="Pfam" id="PF05199"/>
    </source>
</evidence>
<dbReference type="RefSeq" id="WP_283427693.1">
    <property type="nucleotide sequence ID" value="NZ_FXTY01000010.1"/>
</dbReference>
<evidence type="ECO:0000256" key="5">
    <source>
        <dbReference type="ARBA" id="ARBA00023002"/>
    </source>
</evidence>
<keyword evidence="3" id="KW-0285">Flavoprotein</keyword>
<keyword evidence="4" id="KW-0274">FAD</keyword>
<evidence type="ECO:0000256" key="3">
    <source>
        <dbReference type="ARBA" id="ARBA00022630"/>
    </source>
</evidence>
<dbReference type="Gene3D" id="3.50.50.60">
    <property type="entry name" value="FAD/NAD(P)-binding domain"/>
    <property type="match status" value="2"/>
</dbReference>
<dbReference type="EMBL" id="FXTY01000010">
    <property type="protein sequence ID" value="SMP34309.1"/>
    <property type="molecule type" value="Genomic_DNA"/>
</dbReference>
<dbReference type="PANTHER" id="PTHR42784">
    <property type="entry name" value="PYRANOSE 2-OXIDASE"/>
    <property type="match status" value="1"/>
</dbReference>
<sequence length="618" mass="68643">MTADPDFDVVIVGAGFSGAIMAKILGSAGKRVLLLDSGPHDTPDRVTFQNAYLSSDAKLPNAPYPPYERDPSRQAAPRAMTAMTLTWPSLSDMRNLKTVLPSFNRQSYLTYTDSSEIPFLSTYERIVGGTSWHWLGTALRFDASDFEMKSRYNVMVDWPLKLTDLFDDYAQAEKEIGVSANVEDQRAMEKYLGVQFPPGYEYPMGRIPMSVSDKVINEEMKGLTFDGHDLEMTCTPQGRNSAFRNGRPACRGNSSCVPICPIHAKYDSMETLQDAMATGNVELVTQAVVTDLEPGPNGIIRSLNYLVYEEANGHISKQTKSVTAKVFVLAAHAIETVKILQMSNNRKGIANKSDQVGRNLMDHLCYLGWGLSNTQGFPYRGPRSGSGIETLRDGPFRARRSAWRVDVGNVGWEWADDDPATSLKDFVNGTNNSRLNPAKEQLFGAELVERLNHFNTRMMRLCYLVEQEPMQENRITLSDTHTDGLGLPRPLVNYRVTDSELTLRGIAAAEETTDLIFDKVGKNYSRFIDGTGYPAIKFNLDGQDHKANLYGAGHIVGTYRMGTDDTNSVVDNNQRCWEHRNLFLLGSGSFPTIATGNPTLTLVALTFRTSRSILADLD</sequence>
<dbReference type="Pfam" id="PF05199">
    <property type="entry name" value="GMC_oxred_C"/>
    <property type="match status" value="1"/>
</dbReference>
<comment type="cofactor">
    <cofactor evidence="1">
        <name>FAD</name>
        <dbReference type="ChEBI" id="CHEBI:57692"/>
    </cofactor>
</comment>
<organism evidence="8 9">
    <name type="scientific">Shimia sagamensis</name>
    <dbReference type="NCBI Taxonomy" id="1566352"/>
    <lineage>
        <taxon>Bacteria</taxon>
        <taxon>Pseudomonadati</taxon>
        <taxon>Pseudomonadota</taxon>
        <taxon>Alphaproteobacteria</taxon>
        <taxon>Rhodobacterales</taxon>
        <taxon>Roseobacteraceae</taxon>
    </lineage>
</organism>
<reference evidence="8 9" key="1">
    <citation type="submission" date="2017-05" db="EMBL/GenBank/DDBJ databases">
        <authorList>
            <person name="Varghese N."/>
            <person name="Submissions S."/>
        </authorList>
    </citation>
    <scope>NUCLEOTIDE SEQUENCE [LARGE SCALE GENOMIC DNA]</scope>
    <source>
        <strain evidence="8 9">DSM 29734</strain>
    </source>
</reference>
<dbReference type="InterPro" id="IPR036188">
    <property type="entry name" value="FAD/NAD-bd_sf"/>
</dbReference>
<dbReference type="SUPFAM" id="SSF54373">
    <property type="entry name" value="FAD-linked reductases, C-terminal domain"/>
    <property type="match status" value="1"/>
</dbReference>
<dbReference type="InterPro" id="IPR000172">
    <property type="entry name" value="GMC_OxRdtase_N"/>
</dbReference>
<comment type="similarity">
    <text evidence="2">Belongs to the GMC oxidoreductase family.</text>
</comment>
<keyword evidence="9" id="KW-1185">Reference proteome</keyword>
<protein>
    <submittedName>
        <fullName evidence="8">Choline dehydrogenase</fullName>
    </submittedName>
</protein>
<dbReference type="SUPFAM" id="SSF51905">
    <property type="entry name" value="FAD/NAD(P)-binding domain"/>
    <property type="match status" value="1"/>
</dbReference>
<dbReference type="InterPro" id="IPR007867">
    <property type="entry name" value="GMC_OxRtase_C"/>
</dbReference>
<evidence type="ECO:0000256" key="4">
    <source>
        <dbReference type="ARBA" id="ARBA00022827"/>
    </source>
</evidence>
<dbReference type="Pfam" id="PF00732">
    <property type="entry name" value="GMC_oxred_N"/>
    <property type="match status" value="1"/>
</dbReference>
<gene>
    <name evidence="8" type="ORF">SAMN06265373_1109</name>
</gene>
<keyword evidence="5" id="KW-0560">Oxidoreductase</keyword>
<evidence type="ECO:0000256" key="1">
    <source>
        <dbReference type="ARBA" id="ARBA00001974"/>
    </source>
</evidence>
<dbReference type="PANTHER" id="PTHR42784:SF1">
    <property type="entry name" value="PYRANOSE 2-OXIDASE"/>
    <property type="match status" value="1"/>
</dbReference>